<evidence type="ECO:0000256" key="1">
    <source>
        <dbReference type="ARBA" id="ARBA00009986"/>
    </source>
</evidence>
<dbReference type="InterPro" id="IPR015590">
    <property type="entry name" value="Aldehyde_DH_dom"/>
</dbReference>
<dbReference type="FunFam" id="3.40.309.10:FF:000004">
    <property type="entry name" value="Succinate-semialdehyde dehydrogenase I"/>
    <property type="match status" value="1"/>
</dbReference>
<dbReference type="CDD" id="cd07103">
    <property type="entry name" value="ALDH_F5_SSADH_GabD"/>
    <property type="match status" value="1"/>
</dbReference>
<evidence type="ECO:0000313" key="6">
    <source>
        <dbReference type="EMBL" id="NCU53240.1"/>
    </source>
</evidence>
<dbReference type="Gene3D" id="3.40.605.10">
    <property type="entry name" value="Aldehyde Dehydrogenase, Chain A, domain 1"/>
    <property type="match status" value="1"/>
</dbReference>
<dbReference type="NCBIfam" id="TIGR01780">
    <property type="entry name" value="SSADH"/>
    <property type="match status" value="1"/>
</dbReference>
<dbReference type="PANTHER" id="PTHR43353">
    <property type="entry name" value="SUCCINATE-SEMIALDEHYDE DEHYDROGENASE, MITOCHONDRIAL"/>
    <property type="match status" value="1"/>
</dbReference>
<feature type="active site" evidence="3">
    <location>
        <position position="253"/>
    </location>
</feature>
<gene>
    <name evidence="6" type="ORF">EBX74_02920</name>
</gene>
<evidence type="ECO:0000256" key="3">
    <source>
        <dbReference type="PROSITE-ProRule" id="PRU10007"/>
    </source>
</evidence>
<feature type="domain" description="Aldehyde dehydrogenase" evidence="5">
    <location>
        <begin position="19"/>
        <end position="475"/>
    </location>
</feature>
<dbReference type="Proteomes" id="UP000747791">
    <property type="component" value="Unassembled WGS sequence"/>
</dbReference>
<dbReference type="Pfam" id="PF00171">
    <property type="entry name" value="Aldedh"/>
    <property type="match status" value="1"/>
</dbReference>
<dbReference type="SUPFAM" id="SSF53720">
    <property type="entry name" value="ALDH-like"/>
    <property type="match status" value="1"/>
</dbReference>
<dbReference type="FunFam" id="3.40.605.10:FF:000005">
    <property type="entry name" value="Succinate-semialdehyde dehydrogenase I"/>
    <property type="match status" value="1"/>
</dbReference>
<dbReference type="PROSITE" id="PS00687">
    <property type="entry name" value="ALDEHYDE_DEHYDR_GLU"/>
    <property type="match status" value="1"/>
</dbReference>
<dbReference type="Gene3D" id="3.40.309.10">
    <property type="entry name" value="Aldehyde Dehydrogenase, Chain A, domain 2"/>
    <property type="match status" value="1"/>
</dbReference>
<comment type="caution">
    <text evidence="6">The sequence shown here is derived from an EMBL/GenBank/DDBJ whole genome shotgun (WGS) entry which is preliminary data.</text>
</comment>
<dbReference type="GO" id="GO:0004777">
    <property type="term" value="F:succinate-semialdehyde dehydrogenase (NAD+) activity"/>
    <property type="evidence" value="ECO:0007669"/>
    <property type="project" value="TreeGrafter"/>
</dbReference>
<dbReference type="InterPro" id="IPR010102">
    <property type="entry name" value="Succ_semiAld_DH"/>
</dbReference>
<sequence>MNIKNKNLLVNKCYLNGTWVSSDKKIKVINPATGEVIAEVPDFGKKETAEAIDAAELAFKTWSKFTAHERSKILKKWYDLVIDNQDDLATIMTAEQGKPLSEAKGEIIYAANFIEWFAEEAKRVYGDVLPDPIKDKRMITLKQPIGVCAAITPWNFPAAMITRKCAPGLAAGCTFVIKPAEQTPLTAIAFVVLAEQAGFPKGVINIITGQPEEIGKEITSNPKVRKISFTGSTAVGRILMQQSANTVKKLSLELGGNAPFIVFDDCDVDAAVEGLMLGKFRNTGQVCVSPNRIYVQENIYDNFVKKVVEVIKKLKMGDGLKSETQLGPLIDDAAIAKVEEHIKDAVAKGATVELGGKRHALGGRFYEATVLANVNKNMKLANEETFGPVAPFFKFKTEQEVIELANNTEFGLAAYFFSKDIARIWRVAEAIEAGMIGINTGIFASAYMPFGGIKQSGIGREGAKYGMEEYLELKTLSFGNIK</sequence>
<evidence type="ECO:0000256" key="4">
    <source>
        <dbReference type="RuleBase" id="RU003345"/>
    </source>
</evidence>
<reference evidence="6" key="1">
    <citation type="submission" date="2018-10" db="EMBL/GenBank/DDBJ databases">
        <title>Iterative Subtractive Binning of Freshwater Chronoseries Metagenomes Recovers Nearly Complete Genomes from over Four Hundred Novel Species.</title>
        <authorList>
            <person name="Rodriguez-R L.M."/>
            <person name="Tsementzi D."/>
            <person name="Luo C."/>
            <person name="Konstantinidis K.T."/>
        </authorList>
    </citation>
    <scope>NUCLEOTIDE SEQUENCE</scope>
    <source>
        <strain evidence="6">WB8_2A_004</strain>
    </source>
</reference>
<evidence type="ECO:0000313" key="7">
    <source>
        <dbReference type="Proteomes" id="UP000747791"/>
    </source>
</evidence>
<dbReference type="InterPro" id="IPR029510">
    <property type="entry name" value="Ald_DH_CS_GLU"/>
</dbReference>
<name>A0A966M165_9PROT</name>
<organism evidence="6 7">
    <name type="scientific">Candidatus Fonsibacter lacus</name>
    <dbReference type="NCBI Taxonomy" id="2576439"/>
    <lineage>
        <taxon>Bacteria</taxon>
        <taxon>Pseudomonadati</taxon>
        <taxon>Pseudomonadota</taxon>
        <taxon>Alphaproteobacteria</taxon>
        <taxon>Candidatus Pelagibacterales</taxon>
        <taxon>Candidatus Pelagibacterales incertae sedis</taxon>
        <taxon>Candidatus Fonsibacter</taxon>
    </lineage>
</organism>
<dbReference type="InterPro" id="IPR016163">
    <property type="entry name" value="Ald_DH_C"/>
</dbReference>
<dbReference type="GO" id="GO:0009450">
    <property type="term" value="P:gamma-aminobutyric acid catabolic process"/>
    <property type="evidence" value="ECO:0007669"/>
    <property type="project" value="InterPro"/>
</dbReference>
<evidence type="ECO:0000259" key="5">
    <source>
        <dbReference type="Pfam" id="PF00171"/>
    </source>
</evidence>
<dbReference type="InterPro" id="IPR016162">
    <property type="entry name" value="Ald_DH_N"/>
</dbReference>
<dbReference type="EMBL" id="RGOB01000073">
    <property type="protein sequence ID" value="NCU53240.1"/>
    <property type="molecule type" value="Genomic_DNA"/>
</dbReference>
<dbReference type="InterPro" id="IPR050740">
    <property type="entry name" value="Aldehyde_DH_Superfamily"/>
</dbReference>
<comment type="similarity">
    <text evidence="1 4">Belongs to the aldehyde dehydrogenase family.</text>
</comment>
<dbReference type="PANTHER" id="PTHR43353:SF5">
    <property type="entry name" value="SUCCINATE-SEMIALDEHYDE DEHYDROGENASE, MITOCHONDRIAL"/>
    <property type="match status" value="1"/>
</dbReference>
<keyword evidence="2 4" id="KW-0560">Oxidoreductase</keyword>
<dbReference type="AlphaFoldDB" id="A0A966M165"/>
<proteinExistence type="inferred from homology"/>
<dbReference type="InterPro" id="IPR016161">
    <property type="entry name" value="Ald_DH/histidinol_DH"/>
</dbReference>
<accession>A0A966M165</accession>
<evidence type="ECO:0000256" key="2">
    <source>
        <dbReference type="ARBA" id="ARBA00023002"/>
    </source>
</evidence>
<protein>
    <submittedName>
        <fullName evidence="6">NAD-dependent succinate-semialdehyde dehydrogenase</fullName>
    </submittedName>
</protein>